<dbReference type="Proteomes" id="UP001176961">
    <property type="component" value="Unassembled WGS sequence"/>
</dbReference>
<gene>
    <name evidence="1" type="ORF">CYNAS_LOCUS19124</name>
</gene>
<dbReference type="AlphaFoldDB" id="A0AA36HAF6"/>
<organism evidence="1 2">
    <name type="scientific">Cylicocyclus nassatus</name>
    <name type="common">Nematode worm</name>
    <dbReference type="NCBI Taxonomy" id="53992"/>
    <lineage>
        <taxon>Eukaryota</taxon>
        <taxon>Metazoa</taxon>
        <taxon>Ecdysozoa</taxon>
        <taxon>Nematoda</taxon>
        <taxon>Chromadorea</taxon>
        <taxon>Rhabditida</taxon>
        <taxon>Rhabditina</taxon>
        <taxon>Rhabditomorpha</taxon>
        <taxon>Strongyloidea</taxon>
        <taxon>Strongylidae</taxon>
        <taxon>Cylicocyclus</taxon>
    </lineage>
</organism>
<keyword evidence="2" id="KW-1185">Reference proteome</keyword>
<comment type="caution">
    <text evidence="1">The sequence shown here is derived from an EMBL/GenBank/DDBJ whole genome shotgun (WGS) entry which is preliminary data.</text>
</comment>
<evidence type="ECO:0000313" key="2">
    <source>
        <dbReference type="Proteomes" id="UP001176961"/>
    </source>
</evidence>
<accession>A0AA36HAF6</accession>
<protein>
    <submittedName>
        <fullName evidence="1">Uncharacterized protein</fullName>
    </submittedName>
</protein>
<sequence length="68" mass="7906">MFSPQLVFSYLSEEIGPCDVSRKPTRMEQTRILREALYDNLAIDCEEDEVIEDYEADPTWPLNCSGKF</sequence>
<name>A0AA36HAF6_CYLNA</name>
<dbReference type="EMBL" id="CATQJL010000316">
    <property type="protein sequence ID" value="CAJ0607141.1"/>
    <property type="molecule type" value="Genomic_DNA"/>
</dbReference>
<evidence type="ECO:0000313" key="1">
    <source>
        <dbReference type="EMBL" id="CAJ0607141.1"/>
    </source>
</evidence>
<proteinExistence type="predicted"/>
<reference evidence="1" key="1">
    <citation type="submission" date="2023-07" db="EMBL/GenBank/DDBJ databases">
        <authorList>
            <consortium name="CYATHOMIX"/>
        </authorList>
    </citation>
    <scope>NUCLEOTIDE SEQUENCE</scope>
    <source>
        <strain evidence="1">N/A</strain>
    </source>
</reference>